<dbReference type="EMBL" id="WNVC01000448">
    <property type="protein sequence ID" value="MDZ5000569.1"/>
    <property type="molecule type" value="Genomic_DNA"/>
</dbReference>
<comment type="similarity">
    <text evidence="1">Belongs to the PhzF family.</text>
</comment>
<dbReference type="SUPFAM" id="SSF54506">
    <property type="entry name" value="Diaminopimelate epimerase-like"/>
    <property type="match status" value="1"/>
</dbReference>
<evidence type="ECO:0000313" key="3">
    <source>
        <dbReference type="EMBL" id="MDZ5000569.1"/>
    </source>
</evidence>
<feature type="non-terminal residue" evidence="3">
    <location>
        <position position="123"/>
    </location>
</feature>
<dbReference type="Gene3D" id="3.10.310.10">
    <property type="entry name" value="Diaminopimelate Epimerase, Chain A, domain 1"/>
    <property type="match status" value="1"/>
</dbReference>
<dbReference type="GO" id="GO:0016853">
    <property type="term" value="F:isomerase activity"/>
    <property type="evidence" value="ECO:0007669"/>
    <property type="project" value="UniProtKB-KW"/>
</dbReference>
<dbReference type="PANTHER" id="PTHR13774:SF17">
    <property type="entry name" value="PHENAZINE BIOSYNTHESIS-LIKE DOMAIN-CONTAINING PROTEIN"/>
    <property type="match status" value="1"/>
</dbReference>
<accession>A0AAW9IHP5</accession>
<sequence>MNKEIKIYQVDAFTNKAFKGNPAAVCILEDDINDELMKSIAQEMNLSETAFVKPLECSDINGCNFFSLRWFTPEVEVDLCGHATIATSKVLFDKFNISGQEIKYQTKSGTLIAKKENEKIGLD</sequence>
<reference evidence="3" key="1">
    <citation type="submission" date="2019-11" db="EMBL/GenBank/DDBJ databases">
        <title>Characterization of Clostridium perfringens isolates from swine manure treated agricultural soils.</title>
        <authorList>
            <person name="Wushke S.T."/>
        </authorList>
    </citation>
    <scope>NUCLEOTIDE SEQUENCE</scope>
    <source>
        <strain evidence="3">X26</strain>
    </source>
</reference>
<organism evidence="3 4">
    <name type="scientific">Clostridium perfringens</name>
    <dbReference type="NCBI Taxonomy" id="1502"/>
    <lineage>
        <taxon>Bacteria</taxon>
        <taxon>Bacillati</taxon>
        <taxon>Bacillota</taxon>
        <taxon>Clostridia</taxon>
        <taxon>Eubacteriales</taxon>
        <taxon>Clostridiaceae</taxon>
        <taxon>Clostridium</taxon>
    </lineage>
</organism>
<keyword evidence="2 3" id="KW-0413">Isomerase</keyword>
<dbReference type="Proteomes" id="UP001291306">
    <property type="component" value="Unassembled WGS sequence"/>
</dbReference>
<dbReference type="Pfam" id="PF02567">
    <property type="entry name" value="PhzC-PhzF"/>
    <property type="match status" value="1"/>
</dbReference>
<proteinExistence type="inferred from homology"/>
<name>A0AAW9IHP5_CLOPF</name>
<dbReference type="PANTHER" id="PTHR13774">
    <property type="entry name" value="PHENAZINE BIOSYNTHESIS PROTEIN"/>
    <property type="match status" value="1"/>
</dbReference>
<gene>
    <name evidence="3" type="ORF">GNF79_16160</name>
</gene>
<evidence type="ECO:0000256" key="1">
    <source>
        <dbReference type="ARBA" id="ARBA00008270"/>
    </source>
</evidence>
<comment type="caution">
    <text evidence="3">The sequence shown here is derived from an EMBL/GenBank/DDBJ whole genome shotgun (WGS) entry which is preliminary data.</text>
</comment>
<evidence type="ECO:0000256" key="2">
    <source>
        <dbReference type="ARBA" id="ARBA00023235"/>
    </source>
</evidence>
<dbReference type="RefSeq" id="WP_322458831.1">
    <property type="nucleotide sequence ID" value="NZ_WNVC01000448.1"/>
</dbReference>
<evidence type="ECO:0000313" key="4">
    <source>
        <dbReference type="Proteomes" id="UP001291306"/>
    </source>
</evidence>
<dbReference type="InterPro" id="IPR003719">
    <property type="entry name" value="Phenazine_PhzF-like"/>
</dbReference>
<dbReference type="NCBIfam" id="TIGR00654">
    <property type="entry name" value="PhzF_family"/>
    <property type="match status" value="1"/>
</dbReference>
<dbReference type="AlphaFoldDB" id="A0AAW9IHP5"/>
<dbReference type="GO" id="GO:0005737">
    <property type="term" value="C:cytoplasm"/>
    <property type="evidence" value="ECO:0007669"/>
    <property type="project" value="TreeGrafter"/>
</dbReference>
<protein>
    <submittedName>
        <fullName evidence="3">PhzF family phenazine biosynthesis isomerase</fullName>
    </submittedName>
</protein>